<evidence type="ECO:0000313" key="3">
    <source>
        <dbReference type="Proteomes" id="UP000034893"/>
    </source>
</evidence>
<comment type="caution">
    <text evidence="2">The sequence shown here is derived from an EMBL/GenBank/DDBJ whole genome shotgun (WGS) entry which is preliminary data.</text>
</comment>
<evidence type="ECO:0000259" key="1">
    <source>
        <dbReference type="Pfam" id="PF00326"/>
    </source>
</evidence>
<sequence>MFRERRSFKNSRGLNLSAIFEGENRSAPAIIMCHGFHSSKDNPITSRALAQKLVESGLSVLRFDFTGHGESQGNIDEITPLYGLDDLKSAIKTLGKKKIAIYGSSFGGYIALLYATDHPIQALALKAPVSDWSKVQISNDRGKRFRHETKNINIYQKAKNIKAPTLIIHGDQDDVVPLAQSQRLLKSLDSKVKKLEIIKGANHDIRGVDLEKINTEVADFFEKTLKVTA</sequence>
<accession>A0A0G0PJJ7</accession>
<feature type="domain" description="Peptidase S9 prolyl oligopeptidase catalytic" evidence="1">
    <location>
        <begin position="94"/>
        <end position="226"/>
    </location>
</feature>
<reference evidence="2 3" key="1">
    <citation type="journal article" date="2015" name="Nature">
        <title>rRNA introns, odd ribosomes, and small enigmatic genomes across a large radiation of phyla.</title>
        <authorList>
            <person name="Brown C.T."/>
            <person name="Hug L.A."/>
            <person name="Thomas B.C."/>
            <person name="Sharon I."/>
            <person name="Castelle C.J."/>
            <person name="Singh A."/>
            <person name="Wilkins M.J."/>
            <person name="Williams K.H."/>
            <person name="Banfield J.F."/>
        </authorList>
    </citation>
    <scope>NUCLEOTIDE SEQUENCE [LARGE SCALE GENOMIC DNA]</scope>
</reference>
<dbReference type="SUPFAM" id="SSF53474">
    <property type="entry name" value="alpha/beta-Hydrolases"/>
    <property type="match status" value="1"/>
</dbReference>
<dbReference type="GO" id="GO:0008236">
    <property type="term" value="F:serine-type peptidase activity"/>
    <property type="evidence" value="ECO:0007669"/>
    <property type="project" value="InterPro"/>
</dbReference>
<protein>
    <submittedName>
        <fullName evidence="2">OsmC-like protein family protein</fullName>
    </submittedName>
</protein>
<dbReference type="PANTHER" id="PTHR42886">
    <property type="entry name" value="RE40534P-RELATED"/>
    <property type="match status" value="1"/>
</dbReference>
<evidence type="ECO:0000313" key="2">
    <source>
        <dbReference type="EMBL" id="KKQ89496.1"/>
    </source>
</evidence>
<organism evidence="2 3">
    <name type="scientific">Candidatus Curtissbacteria bacterium GW2011_GWC2_38_9</name>
    <dbReference type="NCBI Taxonomy" id="1618414"/>
    <lineage>
        <taxon>Bacteria</taxon>
        <taxon>Candidatus Curtissiibacteriota</taxon>
    </lineage>
</organism>
<dbReference type="Pfam" id="PF00326">
    <property type="entry name" value="Peptidase_S9"/>
    <property type="match status" value="1"/>
</dbReference>
<gene>
    <name evidence="2" type="ORF">UT12_C0012G0007</name>
</gene>
<dbReference type="InterPro" id="IPR001375">
    <property type="entry name" value="Peptidase_S9_cat"/>
</dbReference>
<dbReference type="Proteomes" id="UP000034893">
    <property type="component" value="Unassembled WGS sequence"/>
</dbReference>
<dbReference type="PANTHER" id="PTHR42886:SF53">
    <property type="entry name" value="ALPHA_BETA-HYDROLASES SUPERFAMILY PROTEIN"/>
    <property type="match status" value="1"/>
</dbReference>
<dbReference type="GO" id="GO:0006508">
    <property type="term" value="P:proteolysis"/>
    <property type="evidence" value="ECO:0007669"/>
    <property type="project" value="InterPro"/>
</dbReference>
<proteinExistence type="predicted"/>
<dbReference type="EMBL" id="LBVP01000012">
    <property type="protein sequence ID" value="KKQ89496.1"/>
    <property type="molecule type" value="Genomic_DNA"/>
</dbReference>
<name>A0A0G0PJJ7_9BACT</name>
<dbReference type="Gene3D" id="3.40.50.1820">
    <property type="entry name" value="alpha/beta hydrolase"/>
    <property type="match status" value="1"/>
</dbReference>
<dbReference type="InterPro" id="IPR029058">
    <property type="entry name" value="AB_hydrolase_fold"/>
</dbReference>
<dbReference type="AlphaFoldDB" id="A0A0G0PJJ7"/>